<organism evidence="1 2">
    <name type="scientific">Malus baccata</name>
    <name type="common">Siberian crab apple</name>
    <name type="synonym">Pyrus baccata</name>
    <dbReference type="NCBI Taxonomy" id="106549"/>
    <lineage>
        <taxon>Eukaryota</taxon>
        <taxon>Viridiplantae</taxon>
        <taxon>Streptophyta</taxon>
        <taxon>Embryophyta</taxon>
        <taxon>Tracheophyta</taxon>
        <taxon>Spermatophyta</taxon>
        <taxon>Magnoliopsida</taxon>
        <taxon>eudicotyledons</taxon>
        <taxon>Gunneridae</taxon>
        <taxon>Pentapetalae</taxon>
        <taxon>rosids</taxon>
        <taxon>fabids</taxon>
        <taxon>Rosales</taxon>
        <taxon>Rosaceae</taxon>
        <taxon>Amygdaloideae</taxon>
        <taxon>Maleae</taxon>
        <taxon>Malus</taxon>
    </lineage>
</organism>
<proteinExistence type="predicted"/>
<dbReference type="Proteomes" id="UP000315295">
    <property type="component" value="Unassembled WGS sequence"/>
</dbReference>
<reference evidence="1 2" key="1">
    <citation type="journal article" date="2019" name="G3 (Bethesda)">
        <title>Sequencing of a Wild Apple (Malus baccata) Genome Unravels the Differences Between Cultivated and Wild Apple Species Regarding Disease Resistance and Cold Tolerance.</title>
        <authorList>
            <person name="Chen X."/>
        </authorList>
    </citation>
    <scope>NUCLEOTIDE SEQUENCE [LARGE SCALE GENOMIC DNA]</scope>
    <source>
        <strain evidence="2">cv. Shandingzi</strain>
        <tissue evidence="1">Leaves</tissue>
    </source>
</reference>
<gene>
    <name evidence="1" type="ORF">C1H46_009204</name>
</gene>
<dbReference type="AlphaFoldDB" id="A0A540N2G2"/>
<name>A0A540N2G2_MALBA</name>
<keyword evidence="2" id="KW-1185">Reference proteome</keyword>
<evidence type="ECO:0000313" key="1">
    <source>
        <dbReference type="EMBL" id="TQE05225.1"/>
    </source>
</evidence>
<accession>A0A540N2G2</accession>
<evidence type="ECO:0000313" key="2">
    <source>
        <dbReference type="Proteomes" id="UP000315295"/>
    </source>
</evidence>
<dbReference type="EMBL" id="VIEB01000127">
    <property type="protein sequence ID" value="TQE05225.1"/>
    <property type="molecule type" value="Genomic_DNA"/>
</dbReference>
<sequence>MRHDRMSTILVRYAGMSCKRMIMCTRTGRRGRRRPKKTENEMRMRFEVVNTCMFNV</sequence>
<protein>
    <submittedName>
        <fullName evidence="1">Uncharacterized protein</fullName>
    </submittedName>
</protein>
<comment type="caution">
    <text evidence="1">The sequence shown here is derived from an EMBL/GenBank/DDBJ whole genome shotgun (WGS) entry which is preliminary data.</text>
</comment>